<keyword evidence="7 8" id="KW-0472">Membrane</keyword>
<dbReference type="InterPro" id="IPR026392">
    <property type="entry name" value="Exo/Archaeosortase_dom"/>
</dbReference>
<feature type="transmembrane region" description="Helical" evidence="8">
    <location>
        <begin position="100"/>
        <end position="118"/>
    </location>
</feature>
<organism evidence="9 10">
    <name type="scientific">Pontibacter ramchanderi</name>
    <dbReference type="NCBI Taxonomy" id="1179743"/>
    <lineage>
        <taxon>Bacteria</taxon>
        <taxon>Pseudomonadati</taxon>
        <taxon>Bacteroidota</taxon>
        <taxon>Cytophagia</taxon>
        <taxon>Cytophagales</taxon>
        <taxon>Hymenobacteraceae</taxon>
        <taxon>Pontibacter</taxon>
    </lineage>
</organism>
<keyword evidence="2" id="KW-1003">Cell membrane</keyword>
<evidence type="ECO:0000256" key="2">
    <source>
        <dbReference type="ARBA" id="ARBA00022475"/>
    </source>
</evidence>
<evidence type="ECO:0000256" key="1">
    <source>
        <dbReference type="ARBA" id="ARBA00004651"/>
    </source>
</evidence>
<evidence type="ECO:0000313" key="9">
    <source>
        <dbReference type="EMBL" id="PKV75509.1"/>
    </source>
</evidence>
<keyword evidence="4 8" id="KW-0812">Transmembrane</keyword>
<name>A0A2N3V1J9_9BACT</name>
<dbReference type="GO" id="GO:0008233">
    <property type="term" value="F:peptidase activity"/>
    <property type="evidence" value="ECO:0007669"/>
    <property type="project" value="UniProtKB-KW"/>
</dbReference>
<dbReference type="OrthoDB" id="678161at2"/>
<evidence type="ECO:0000256" key="7">
    <source>
        <dbReference type="ARBA" id="ARBA00023136"/>
    </source>
</evidence>
<gene>
    <name evidence="9" type="ORF">BD749_0451</name>
</gene>
<evidence type="ECO:0000256" key="8">
    <source>
        <dbReference type="SAM" id="Phobius"/>
    </source>
</evidence>
<dbReference type="Pfam" id="PF09721">
    <property type="entry name" value="Exosortase_EpsH"/>
    <property type="match status" value="1"/>
</dbReference>
<evidence type="ECO:0000313" key="10">
    <source>
        <dbReference type="Proteomes" id="UP000233782"/>
    </source>
</evidence>
<keyword evidence="6 8" id="KW-1133">Transmembrane helix</keyword>
<feature type="transmembrane region" description="Helical" evidence="8">
    <location>
        <begin position="7"/>
        <end position="28"/>
    </location>
</feature>
<keyword evidence="3" id="KW-0645">Protease</keyword>
<dbReference type="NCBIfam" id="TIGR04178">
    <property type="entry name" value="exo_archaeo"/>
    <property type="match status" value="1"/>
</dbReference>
<feature type="transmembrane region" description="Helical" evidence="8">
    <location>
        <begin position="71"/>
        <end position="93"/>
    </location>
</feature>
<sequence>MQEYKQVLRFLLYALGLCLCWFLLYDFWLSDLDNWLTLQIVHATVYTINMLGYNAAARDIMIQINGVDVVFVYHACNGMVLMALFAGFIIAFPGPLSKKLIYIPLGIVLINLLNILRVTALALNAHHFSHTVDFNHKYTFTLVVYAAIFMLWMYWVKRFSGMTRHVDAQDIEI</sequence>
<dbReference type="InterPro" id="IPR019127">
    <property type="entry name" value="Exosortase"/>
</dbReference>
<comment type="caution">
    <text evidence="9">The sequence shown here is derived from an EMBL/GenBank/DDBJ whole genome shotgun (WGS) entry which is preliminary data.</text>
</comment>
<proteinExistence type="predicted"/>
<dbReference type="NCBIfam" id="NF046081">
    <property type="entry name" value="exosort_XrtX"/>
    <property type="match status" value="1"/>
</dbReference>
<protein>
    <submittedName>
        <fullName evidence="9">Exosortase family protein XrtF</fullName>
    </submittedName>
</protein>
<comment type="subcellular location">
    <subcellularLocation>
        <location evidence="1">Cell membrane</location>
        <topology evidence="1">Multi-pass membrane protein</topology>
    </subcellularLocation>
</comment>
<reference evidence="9 10" key="1">
    <citation type="submission" date="2017-12" db="EMBL/GenBank/DDBJ databases">
        <title>Genomic Encyclopedia of Type Strains, Phase III (KMG-III): the genomes of soil and plant-associated and newly described type strains.</title>
        <authorList>
            <person name="Whitman W."/>
        </authorList>
    </citation>
    <scope>NUCLEOTIDE SEQUENCE [LARGE SCALE GENOMIC DNA]</scope>
    <source>
        <strain evidence="9 10">LP43</strain>
    </source>
</reference>
<accession>A0A2N3V1J9</accession>
<dbReference type="GO" id="GO:0006508">
    <property type="term" value="P:proteolysis"/>
    <property type="evidence" value="ECO:0007669"/>
    <property type="project" value="UniProtKB-KW"/>
</dbReference>
<dbReference type="AlphaFoldDB" id="A0A2N3V1J9"/>
<evidence type="ECO:0000256" key="4">
    <source>
        <dbReference type="ARBA" id="ARBA00022692"/>
    </source>
</evidence>
<evidence type="ECO:0000256" key="5">
    <source>
        <dbReference type="ARBA" id="ARBA00022801"/>
    </source>
</evidence>
<dbReference type="RefSeq" id="WP_101442740.1">
    <property type="nucleotide sequence ID" value="NZ_PJMU01000001.1"/>
</dbReference>
<evidence type="ECO:0000256" key="3">
    <source>
        <dbReference type="ARBA" id="ARBA00022670"/>
    </source>
</evidence>
<keyword evidence="5" id="KW-0378">Hydrolase</keyword>
<dbReference type="Proteomes" id="UP000233782">
    <property type="component" value="Unassembled WGS sequence"/>
</dbReference>
<feature type="transmembrane region" description="Helical" evidence="8">
    <location>
        <begin position="138"/>
        <end position="156"/>
    </location>
</feature>
<evidence type="ECO:0000256" key="6">
    <source>
        <dbReference type="ARBA" id="ARBA00022989"/>
    </source>
</evidence>
<dbReference type="GO" id="GO:0005886">
    <property type="term" value="C:plasma membrane"/>
    <property type="evidence" value="ECO:0007669"/>
    <property type="project" value="UniProtKB-SubCell"/>
</dbReference>
<keyword evidence="10" id="KW-1185">Reference proteome</keyword>
<dbReference type="EMBL" id="PJMU01000001">
    <property type="protein sequence ID" value="PKV75509.1"/>
    <property type="molecule type" value="Genomic_DNA"/>
</dbReference>